<feature type="region of interest" description="Disordered" evidence="1">
    <location>
        <begin position="211"/>
        <end position="296"/>
    </location>
</feature>
<dbReference type="RefSeq" id="XP_014255307.1">
    <property type="nucleotide sequence ID" value="XM_014399821.2"/>
</dbReference>
<organism evidence="2 3">
    <name type="scientific">Cimex lectularius</name>
    <name type="common">Bed bug</name>
    <name type="synonym">Acanthia lectularia</name>
    <dbReference type="NCBI Taxonomy" id="79782"/>
    <lineage>
        <taxon>Eukaryota</taxon>
        <taxon>Metazoa</taxon>
        <taxon>Ecdysozoa</taxon>
        <taxon>Arthropoda</taxon>
        <taxon>Hexapoda</taxon>
        <taxon>Insecta</taxon>
        <taxon>Pterygota</taxon>
        <taxon>Neoptera</taxon>
        <taxon>Paraneoptera</taxon>
        <taxon>Hemiptera</taxon>
        <taxon>Heteroptera</taxon>
        <taxon>Panheteroptera</taxon>
        <taxon>Cimicomorpha</taxon>
        <taxon>Cimicidae</taxon>
        <taxon>Cimex</taxon>
    </lineage>
</organism>
<evidence type="ECO:0000313" key="2">
    <source>
        <dbReference type="EnsemblMetazoa" id="XP_014255307.1"/>
    </source>
</evidence>
<dbReference type="AlphaFoldDB" id="A0A8I6S1A7"/>
<feature type="compositionally biased region" description="Basic residues" evidence="1">
    <location>
        <begin position="235"/>
        <end position="280"/>
    </location>
</feature>
<name>A0A8I6S1A7_CIMLE</name>
<evidence type="ECO:0000256" key="1">
    <source>
        <dbReference type="SAM" id="MobiDB-lite"/>
    </source>
</evidence>
<proteinExistence type="predicted"/>
<accession>A0A8I6S1A7</accession>
<dbReference type="Proteomes" id="UP000494040">
    <property type="component" value="Unassembled WGS sequence"/>
</dbReference>
<feature type="compositionally biased region" description="Polar residues" evidence="1">
    <location>
        <begin position="63"/>
        <end position="86"/>
    </location>
</feature>
<feature type="compositionally biased region" description="Basic and acidic residues" evidence="1">
    <location>
        <begin position="215"/>
        <end position="234"/>
    </location>
</feature>
<dbReference type="GeneID" id="106669932"/>
<sequence>MYEDRKAYLRDVAHNVAVCRNKLDSILKAIGWTHSSLQVQAFGELGSKTDTSDEDPSGVKDGNISNQEQTPSDEPSCSMLPQNPGKTYSELVQSLTNLPNVKIEKKKKDTELMVEMLAMERDAKRRRTSYKNKVHTKNKSHLEVLREVVEQQMELLKGPDDNETPAEPDDKQKETREDMLIELKDISGTGNPYLVWQNVEKYLVNKESQVQNIAKSEKSYKDNEKHQLREEKTKRENHRKHKHKSRDRSPSSRHRKKERKERSRSRHKHSPSAKHHKRSPSRYEHSHSHSKKSRHS</sequence>
<protein>
    <submittedName>
        <fullName evidence="2">Uncharacterized protein</fullName>
    </submittedName>
</protein>
<dbReference type="OrthoDB" id="69229at2759"/>
<evidence type="ECO:0000313" key="3">
    <source>
        <dbReference type="Proteomes" id="UP000494040"/>
    </source>
</evidence>
<feature type="region of interest" description="Disordered" evidence="1">
    <location>
        <begin position="46"/>
        <end position="86"/>
    </location>
</feature>
<reference evidence="2" key="1">
    <citation type="submission" date="2022-01" db="UniProtKB">
        <authorList>
            <consortium name="EnsemblMetazoa"/>
        </authorList>
    </citation>
    <scope>IDENTIFICATION</scope>
</reference>
<feature type="region of interest" description="Disordered" evidence="1">
    <location>
        <begin position="155"/>
        <end position="175"/>
    </location>
</feature>
<keyword evidence="3" id="KW-1185">Reference proteome</keyword>
<dbReference type="KEGG" id="clec:106669932"/>
<dbReference type="EnsemblMetazoa" id="XM_014399821.2">
    <property type="protein sequence ID" value="XP_014255307.1"/>
    <property type="gene ID" value="LOC106669932"/>
</dbReference>